<name>A0ABX6W6F1_STRMQ</name>
<sequence length="205" mass="22078">MPTSSGVLSHALSAIWAALQADHPALPDVMITISASPAGSDHGPERWQTADGLLTGLVVDSTTLSAGPDAVLTHVLHEAAHVLNWLRGTKDTTTRGAYHNRNFLAAAEELGLRWPEDVEPNYRGWAAPVLTDEARQRFKSHTAALADAIEQALPALTMPRVSRPRRDREKIACECDPPRLARMSQLTLAKGPVICGVCDQPFAPA</sequence>
<dbReference type="EMBL" id="CP065050">
    <property type="protein sequence ID" value="QPI56344.1"/>
    <property type="molecule type" value="Genomic_DNA"/>
</dbReference>
<accession>A0ABX6W6F1</accession>
<reference evidence="1 2" key="1">
    <citation type="submission" date="2020-11" db="EMBL/GenBank/DDBJ databases">
        <title>Complete genome sequence unveiled secondary metabolic potentials in Streptomyces solisilvae HNM0141.</title>
        <authorList>
            <person name="Huang X."/>
        </authorList>
    </citation>
    <scope>NUCLEOTIDE SEQUENCE [LARGE SCALE GENOMIC DNA]</scope>
    <source>
        <strain evidence="1 2">HNM0141</strain>
    </source>
</reference>
<gene>
    <name evidence="1" type="ORF">I1A49_16595</name>
</gene>
<keyword evidence="2" id="KW-1185">Reference proteome</keyword>
<evidence type="ECO:0008006" key="3">
    <source>
        <dbReference type="Google" id="ProtNLM"/>
    </source>
</evidence>
<evidence type="ECO:0000313" key="1">
    <source>
        <dbReference type="EMBL" id="QPI56344.1"/>
    </source>
</evidence>
<proteinExistence type="predicted"/>
<evidence type="ECO:0000313" key="2">
    <source>
        <dbReference type="Proteomes" id="UP000663421"/>
    </source>
</evidence>
<organism evidence="1 2">
    <name type="scientific">Streptomyces malaysiensis</name>
    <dbReference type="NCBI Taxonomy" id="92644"/>
    <lineage>
        <taxon>Bacteria</taxon>
        <taxon>Bacillati</taxon>
        <taxon>Actinomycetota</taxon>
        <taxon>Actinomycetes</taxon>
        <taxon>Kitasatosporales</taxon>
        <taxon>Streptomycetaceae</taxon>
        <taxon>Streptomyces</taxon>
        <taxon>Streptomyces violaceusniger group</taxon>
    </lineage>
</organism>
<protein>
    <recommendedName>
        <fullName evidence="3">SprT-like domain-containing protein</fullName>
    </recommendedName>
</protein>
<dbReference type="Proteomes" id="UP000663421">
    <property type="component" value="Chromosome"/>
</dbReference>